<accession>A0A1W5CZL3</accession>
<dbReference type="OrthoDB" id="3565018at2759"/>
<feature type="signal peptide" evidence="1">
    <location>
        <begin position="1"/>
        <end position="20"/>
    </location>
</feature>
<reference evidence="4" key="2">
    <citation type="submission" date="2017-03" db="EMBL/GenBank/DDBJ databases">
        <authorList>
            <person name="Afonso C.L."/>
            <person name="Miller P.J."/>
            <person name="Scott M.A."/>
            <person name="Spackman E."/>
            <person name="Goraichik I."/>
            <person name="Dimitrov K.M."/>
            <person name="Suarez D.L."/>
            <person name="Swayne D.E."/>
        </authorList>
    </citation>
    <scope>NUCLEOTIDE SEQUENCE [LARGE SCALE GENOMIC DNA]</scope>
</reference>
<name>A0A1W5CZL3_9LECA</name>
<dbReference type="PANTHER" id="PTHR35186">
    <property type="entry name" value="ANK_REP_REGION DOMAIN-CONTAINING PROTEIN"/>
    <property type="match status" value="1"/>
</dbReference>
<evidence type="ECO:0000259" key="2">
    <source>
        <dbReference type="Pfam" id="PF24476"/>
    </source>
</evidence>
<sequence length="614" mass="69435">MSGVEAAGFILAAFPLLISALEHYRESAEVLEVWWKIKREYRKCKHELEHQKLLFEGNLEEFLLPLIVDEEELQALIADPGGTRWKNPYLDDTLKERLPKSYNLYLDTITEINEVMEELKRELGVDKVNFQNELAQYAEERDMKAGAGRSKAVSKANLEYHAQRIRFAFGQSSRNKLFDKLSDHNKRLRDLLGTQDRLTAVRSTGKKGKTQLSGRVLSQFWRRASSLFNLLAGAWQCECQISHRANLLLQHRITPAASFKILFLSNEDRGSQDPGPWSWQETQIKLVDDENQSIGIPAPTSPLTHTTSIELPKTIHKEPISMRSSILSRRPKRLSEAGPAGANLNLLSAPQTLQPKVAWLDAEQCFPSPTSAPHEKTAITDLCTTIATYRPGDSCFGVLKDEEACYTVYPLTEMPATFDPRETVTLEMLLHKQSEITLSRRQRYSIALTLASSHLQLYSSPWLTAQWSKKDIVFLRDKDFPDSVVADQPYISRDFAPSVPNSGPMFAHGDRSIFNLGIMLLELCFGVALEDHKLRPNFTHNGQSNPYLELAQAREWCSSACDEAGPEFADAIQWCLQMNSIEVKSKEGRERLFAEVVKPLQNCHDAMTGGTRLS</sequence>
<keyword evidence="1" id="KW-0732">Signal</keyword>
<protein>
    <recommendedName>
        <fullName evidence="2">DUF7580 domain-containing protein</fullName>
    </recommendedName>
</protein>
<evidence type="ECO:0000313" key="6">
    <source>
        <dbReference type="Proteomes" id="UP000324767"/>
    </source>
</evidence>
<dbReference type="PANTHER" id="PTHR35186:SF4">
    <property type="entry name" value="PRION-INHIBITION AND PROPAGATION HELO DOMAIN-CONTAINING PROTEIN"/>
    <property type="match status" value="1"/>
</dbReference>
<dbReference type="AlphaFoldDB" id="A0A1W5CZL3"/>
<reference evidence="5" key="1">
    <citation type="submission" date="2017-03" db="EMBL/GenBank/DDBJ databases">
        <authorList>
            <person name="Sharma R."/>
            <person name="Thines M."/>
        </authorList>
    </citation>
    <scope>NUCLEOTIDE SEQUENCE [LARGE SCALE GENOMIC DNA]</scope>
</reference>
<evidence type="ECO:0000256" key="1">
    <source>
        <dbReference type="SAM" id="SignalP"/>
    </source>
</evidence>
<keyword evidence="5" id="KW-1185">Reference proteome</keyword>
<evidence type="ECO:0000313" key="3">
    <source>
        <dbReference type="EMBL" id="KAA6413954.1"/>
    </source>
</evidence>
<dbReference type="Pfam" id="PF24476">
    <property type="entry name" value="DUF7580"/>
    <property type="match status" value="1"/>
</dbReference>
<reference evidence="3 6" key="3">
    <citation type="submission" date="2019-09" db="EMBL/GenBank/DDBJ databases">
        <title>The hologenome of the rock-dwelling lichen Lasallia pustulata.</title>
        <authorList>
            <person name="Greshake Tzovaras B."/>
            <person name="Segers F."/>
            <person name="Bicker A."/>
            <person name="Dal Grande F."/>
            <person name="Otte J."/>
            <person name="Hankeln T."/>
            <person name="Schmitt I."/>
            <person name="Ebersberger I."/>
        </authorList>
    </citation>
    <scope>NUCLEOTIDE SEQUENCE [LARGE SCALE GENOMIC DNA]</scope>
    <source>
        <strain evidence="3">A1-1</strain>
    </source>
</reference>
<proteinExistence type="predicted"/>
<feature type="chain" id="PRO_5044566977" description="DUF7580 domain-containing protein" evidence="1">
    <location>
        <begin position="21"/>
        <end position="614"/>
    </location>
</feature>
<evidence type="ECO:0000313" key="5">
    <source>
        <dbReference type="Proteomes" id="UP000192927"/>
    </source>
</evidence>
<evidence type="ECO:0000313" key="4">
    <source>
        <dbReference type="EMBL" id="SLM36314.1"/>
    </source>
</evidence>
<dbReference type="EMBL" id="FWEW01001042">
    <property type="protein sequence ID" value="SLM36314.1"/>
    <property type="molecule type" value="Genomic_DNA"/>
</dbReference>
<dbReference type="Proteomes" id="UP000192927">
    <property type="component" value="Unassembled WGS sequence"/>
</dbReference>
<feature type="domain" description="DUF7580" evidence="2">
    <location>
        <begin position="359"/>
        <end position="601"/>
    </location>
</feature>
<dbReference type="InterPro" id="IPR056002">
    <property type="entry name" value="DUF7580"/>
</dbReference>
<dbReference type="EMBL" id="VXIT01000003">
    <property type="protein sequence ID" value="KAA6413954.1"/>
    <property type="molecule type" value="Genomic_DNA"/>
</dbReference>
<dbReference type="Proteomes" id="UP000324767">
    <property type="component" value="Unassembled WGS sequence"/>
</dbReference>
<gene>
    <name evidence="3" type="ORF">FRX48_02316</name>
</gene>
<organism evidence="4 5">
    <name type="scientific">Lasallia pustulata</name>
    <dbReference type="NCBI Taxonomy" id="136370"/>
    <lineage>
        <taxon>Eukaryota</taxon>
        <taxon>Fungi</taxon>
        <taxon>Dikarya</taxon>
        <taxon>Ascomycota</taxon>
        <taxon>Pezizomycotina</taxon>
        <taxon>Lecanoromycetes</taxon>
        <taxon>OSLEUM clade</taxon>
        <taxon>Umbilicariomycetidae</taxon>
        <taxon>Umbilicariales</taxon>
        <taxon>Umbilicariaceae</taxon>
        <taxon>Lasallia</taxon>
    </lineage>
</organism>